<dbReference type="SUPFAM" id="SSF55486">
    <property type="entry name" value="Metalloproteases ('zincins'), catalytic domain"/>
    <property type="match status" value="1"/>
</dbReference>
<dbReference type="Proteomes" id="UP000196531">
    <property type="component" value="Unassembled WGS sequence"/>
</dbReference>
<comment type="cofactor">
    <cofactor evidence="7">
        <name>Zn(2+)</name>
        <dbReference type="ChEBI" id="CHEBI:29105"/>
    </cofactor>
    <text evidence="7">Binds 1 zinc ion.</text>
</comment>
<keyword evidence="7" id="KW-0698">rRNA processing</keyword>
<evidence type="ECO:0000256" key="5">
    <source>
        <dbReference type="ARBA" id="ARBA00022801"/>
    </source>
</evidence>
<keyword evidence="7" id="KW-0690">Ribosome biogenesis</keyword>
<evidence type="ECO:0000256" key="1">
    <source>
        <dbReference type="ARBA" id="ARBA00010875"/>
    </source>
</evidence>
<dbReference type="GO" id="GO:0006364">
    <property type="term" value="P:rRNA processing"/>
    <property type="evidence" value="ECO:0007669"/>
    <property type="project" value="UniProtKB-UniRule"/>
</dbReference>
<dbReference type="PANTHER" id="PTHR46986">
    <property type="entry name" value="ENDORIBONUCLEASE YBEY, CHLOROPLASTIC"/>
    <property type="match status" value="1"/>
</dbReference>
<keyword evidence="2 7" id="KW-0540">Nuclease</keyword>
<keyword evidence="4 7" id="KW-0255">Endonuclease</keyword>
<reference evidence="9" key="1">
    <citation type="journal article" date="2017" name="Proc. Natl. Acad. Sci. U.S.A.">
        <title>Simulation of Deepwater Horizon oil plume reveals substrate specialization within a complex community of hydrocarbon-degraders.</title>
        <authorList>
            <person name="Hu P."/>
            <person name="Dubinsky E.A."/>
            <person name="Probst A.J."/>
            <person name="Wang J."/>
            <person name="Sieber C.M.K."/>
            <person name="Tom L.M."/>
            <person name="Gardinali P."/>
            <person name="Banfield J.F."/>
            <person name="Atlas R.M."/>
            <person name="Andersen G.L."/>
        </authorList>
    </citation>
    <scope>NUCLEOTIDE SEQUENCE [LARGE SCALE GENOMIC DNA]</scope>
</reference>
<dbReference type="Pfam" id="PF02130">
    <property type="entry name" value="YbeY"/>
    <property type="match status" value="1"/>
</dbReference>
<dbReference type="EC" id="3.1.-.-" evidence="7"/>
<dbReference type="AlphaFoldDB" id="A0A1Y5FAQ5"/>
<feature type="binding site" evidence="7">
    <location>
        <position position="144"/>
    </location>
    <ligand>
        <name>Zn(2+)</name>
        <dbReference type="ChEBI" id="CHEBI:29105"/>
        <note>catalytic</note>
    </ligand>
</feature>
<dbReference type="InterPro" id="IPR002036">
    <property type="entry name" value="YbeY"/>
</dbReference>
<protein>
    <recommendedName>
        <fullName evidence="7">Endoribonuclease YbeY</fullName>
        <ecNumber evidence="7">3.1.-.-</ecNumber>
    </recommendedName>
</protein>
<comment type="function">
    <text evidence="7">Single strand-specific metallo-endoribonuclease involved in late-stage 70S ribosome quality control and in maturation of the 3' terminus of the 16S rRNA.</text>
</comment>
<keyword evidence="6 7" id="KW-0862">Zinc</keyword>
<evidence type="ECO:0000313" key="9">
    <source>
        <dbReference type="Proteomes" id="UP000196531"/>
    </source>
</evidence>
<dbReference type="GO" id="GO:0005737">
    <property type="term" value="C:cytoplasm"/>
    <property type="evidence" value="ECO:0007669"/>
    <property type="project" value="UniProtKB-SubCell"/>
</dbReference>
<dbReference type="NCBIfam" id="TIGR00043">
    <property type="entry name" value="rRNA maturation RNase YbeY"/>
    <property type="match status" value="1"/>
</dbReference>
<feature type="binding site" evidence="7">
    <location>
        <position position="148"/>
    </location>
    <ligand>
        <name>Zn(2+)</name>
        <dbReference type="ChEBI" id="CHEBI:29105"/>
        <note>catalytic</note>
    </ligand>
</feature>
<comment type="caution">
    <text evidence="8">The sequence shown here is derived from an EMBL/GenBank/DDBJ whole genome shotgun (WGS) entry which is preliminary data.</text>
</comment>
<proteinExistence type="inferred from homology"/>
<evidence type="ECO:0000313" key="8">
    <source>
        <dbReference type="EMBL" id="OUR98627.1"/>
    </source>
</evidence>
<keyword evidence="5 7" id="KW-0378">Hydrolase</keyword>
<evidence type="ECO:0000256" key="6">
    <source>
        <dbReference type="ARBA" id="ARBA00022833"/>
    </source>
</evidence>
<keyword evidence="7" id="KW-0963">Cytoplasm</keyword>
<feature type="binding site" evidence="7">
    <location>
        <position position="154"/>
    </location>
    <ligand>
        <name>Zn(2+)</name>
        <dbReference type="ChEBI" id="CHEBI:29105"/>
        <note>catalytic</note>
    </ligand>
</feature>
<evidence type="ECO:0000256" key="4">
    <source>
        <dbReference type="ARBA" id="ARBA00022759"/>
    </source>
</evidence>
<organism evidence="8 9">
    <name type="scientific">Halobacteriovorax marinus</name>
    <dbReference type="NCBI Taxonomy" id="97084"/>
    <lineage>
        <taxon>Bacteria</taxon>
        <taxon>Pseudomonadati</taxon>
        <taxon>Bdellovibrionota</taxon>
        <taxon>Bacteriovoracia</taxon>
        <taxon>Bacteriovoracales</taxon>
        <taxon>Halobacteriovoraceae</taxon>
        <taxon>Halobacteriovorax</taxon>
    </lineage>
</organism>
<dbReference type="GO" id="GO:0004521">
    <property type="term" value="F:RNA endonuclease activity"/>
    <property type="evidence" value="ECO:0007669"/>
    <property type="project" value="UniProtKB-UniRule"/>
</dbReference>
<sequence length="187" mass="21855">MKNKTLNMDNFTFYISDTSREGRDVSNPKLKKYLNETVKVLAKFIKSKEIDPLVSKCQNYELDLTICGLKKIQSLNKNFRNKNKATDVLSFPGFEDLRDGAEDLFIFDENLHFGDIVICREVCLKQSVEFNINYEQEFVHLLVHGFLHLCGYDHEVSKAEEEIHFSLEEKLVKEIYENMGIKNARVY</sequence>
<name>A0A1Y5FAQ5_9BACT</name>
<dbReference type="PANTHER" id="PTHR46986:SF1">
    <property type="entry name" value="ENDORIBONUCLEASE YBEY, CHLOROPLASTIC"/>
    <property type="match status" value="1"/>
</dbReference>
<dbReference type="GO" id="GO:0004222">
    <property type="term" value="F:metalloendopeptidase activity"/>
    <property type="evidence" value="ECO:0007669"/>
    <property type="project" value="InterPro"/>
</dbReference>
<dbReference type="EMBL" id="MAAO01000004">
    <property type="protein sequence ID" value="OUR98627.1"/>
    <property type="molecule type" value="Genomic_DNA"/>
</dbReference>
<comment type="subcellular location">
    <subcellularLocation>
        <location evidence="7">Cytoplasm</location>
    </subcellularLocation>
</comment>
<comment type="similarity">
    <text evidence="1 7">Belongs to the endoribonuclease YbeY family.</text>
</comment>
<dbReference type="Gene3D" id="3.40.390.30">
    <property type="entry name" value="Metalloproteases ('zincins'), catalytic domain"/>
    <property type="match status" value="1"/>
</dbReference>
<evidence type="ECO:0000256" key="7">
    <source>
        <dbReference type="HAMAP-Rule" id="MF_00009"/>
    </source>
</evidence>
<accession>A0A1Y5FAQ5</accession>
<evidence type="ECO:0000256" key="2">
    <source>
        <dbReference type="ARBA" id="ARBA00022722"/>
    </source>
</evidence>
<dbReference type="InterPro" id="IPR023091">
    <property type="entry name" value="MetalPrtase_cat_dom_sf_prd"/>
</dbReference>
<gene>
    <name evidence="7" type="primary">ybeY</name>
    <name evidence="8" type="ORF">A9Q84_04210</name>
</gene>
<evidence type="ECO:0000256" key="3">
    <source>
        <dbReference type="ARBA" id="ARBA00022723"/>
    </source>
</evidence>
<dbReference type="HAMAP" id="MF_00009">
    <property type="entry name" value="Endoribonucl_YbeY"/>
    <property type="match status" value="1"/>
</dbReference>
<dbReference type="GO" id="GO:0008270">
    <property type="term" value="F:zinc ion binding"/>
    <property type="evidence" value="ECO:0007669"/>
    <property type="project" value="UniProtKB-UniRule"/>
</dbReference>
<keyword evidence="3 7" id="KW-0479">Metal-binding</keyword>